<comment type="caution">
    <text evidence="2">The sequence shown here is derived from an EMBL/GenBank/DDBJ whole genome shotgun (WGS) entry which is preliminary data.</text>
</comment>
<dbReference type="EMBL" id="JAENII010000009">
    <property type="protein sequence ID" value="MBK1827772.1"/>
    <property type="molecule type" value="Genomic_DNA"/>
</dbReference>
<dbReference type="Proteomes" id="UP000658278">
    <property type="component" value="Unassembled WGS sequence"/>
</dbReference>
<keyword evidence="1" id="KW-1133">Transmembrane helix</keyword>
<dbReference type="RefSeq" id="WP_200279826.1">
    <property type="nucleotide sequence ID" value="NZ_JAENII010000009.1"/>
</dbReference>
<keyword evidence="3" id="KW-1185">Reference proteome</keyword>
<evidence type="ECO:0000256" key="1">
    <source>
        <dbReference type="SAM" id="Phobius"/>
    </source>
</evidence>
<proteinExistence type="predicted"/>
<name>A0A934RDX6_9BACT</name>
<gene>
    <name evidence="2" type="ORF">JIN81_12145</name>
</gene>
<accession>A0A934RDX6</accession>
<dbReference type="AlphaFoldDB" id="A0A934RDX6"/>
<protein>
    <submittedName>
        <fullName evidence="2">Uncharacterized protein</fullName>
    </submittedName>
</protein>
<sequence length="1160" mass="126855">MQSSKLRKISTLRSRGEQGFALIITISLMVLLTLLAVGLLSLSTLSISGSSRGIAAAEARANARLALDLAIAQIQKQTGPDQRITMVADQQSDDQNGAETSAGTGRRHWTGVYRAWTDQSESRPTPEFLSWLVSGQPADLDQPSMADKASSAGDSIELVGAGTLGDHPDEFVQAPIVRVEHPTGSEARIAWWSGDQSTKAALSTPAPNEDRSLADVRTGLQSAPKNAISLAENLTDAKPFASLSSADQRLAFTTDWQQAALLANSIEGPRSLFHDLCAHSSGLVTNVRRGGFRKDLSMALERPSSQAPKDPLYEVGGETGINLHELWAYYNSYKELRTRGRASFTTGGRLDRTAEYFQVENNAAACQNDDYFHLKQPVIISYQLALSFETREVQVGRRTLNRLQLVADPIITFWNPLDVPVSVPRSAFFSIKYWQFPYDLFISVNGRQPLQCPTVASLSPGDGNYLSLQAGALEQLVFKPGEVIKVSQSGNTIVRGTTETDHKLAGRSGFNYGGGVSLPVRDINLNYINLRDTDTITYEARPNNLTAGQTSNSGQVLPGYARHTRHFSLTHHELYVGNDRGSDSLGYGGMYIDWDFGNERVKPNAIRSRTQSGSKQSSQRLYANNLPSVFTSIESSDARPLSVSELSSRKAPFMLISYNAKTENGSDLGTKSLSRFNPKAFHVDFYSMSQEERDMLPYEYSVEPLVSWKNRSLEVSPDGSAFFGGAMNAEFGQSFVTTHSIPREPLVSLAALQHSFANGFEFQKPVYGYATLNGREPLLPQVSHAIGNSVAPSVIDSSKTESITSGSRILADHSYLANQALWDDWFFSGIAPQTTSAFSERRDQKTVAEDFLNGEGSLPVARFRPNVDEDDIDDVLSRIFNGSRPSDEATELVGMLLRIDSPFNVNSTSVEAWKTVLGALKDRPIAVRDTTGAMSVVEPEQETPVVNLHGPADVEATGEGRVDVSEQEQWIGRRTLSDDEIEKLAEAIVREVRKRGPFLNLADFVNRRVGAPSSGLAQAGAIQSALDSEDAGLNAAYQSGSRAVSQAVAARFPFPEAEEGPISFGAPGIIKQADILTPIAPVLTVRSDSFIVRAYGESVDKSGRVLARAWCEALVERTPEYIDSRDEPDTLPVNLKNKVNEKLGRRYQVASFRWLKPEEV</sequence>
<keyword evidence="1" id="KW-0472">Membrane</keyword>
<evidence type="ECO:0000313" key="3">
    <source>
        <dbReference type="Proteomes" id="UP000658278"/>
    </source>
</evidence>
<keyword evidence="1" id="KW-0812">Transmembrane</keyword>
<organism evidence="2 3">
    <name type="scientific">Haloferula rosea</name>
    <dbReference type="NCBI Taxonomy" id="490093"/>
    <lineage>
        <taxon>Bacteria</taxon>
        <taxon>Pseudomonadati</taxon>
        <taxon>Verrucomicrobiota</taxon>
        <taxon>Verrucomicrobiia</taxon>
        <taxon>Verrucomicrobiales</taxon>
        <taxon>Verrucomicrobiaceae</taxon>
        <taxon>Haloferula</taxon>
    </lineage>
</organism>
<evidence type="ECO:0000313" key="2">
    <source>
        <dbReference type="EMBL" id="MBK1827772.1"/>
    </source>
</evidence>
<reference evidence="2" key="1">
    <citation type="submission" date="2021-01" db="EMBL/GenBank/DDBJ databases">
        <title>Modified the classification status of verrucomicrobia.</title>
        <authorList>
            <person name="Feng X."/>
        </authorList>
    </citation>
    <scope>NUCLEOTIDE SEQUENCE</scope>
    <source>
        <strain evidence="2">KCTC 22201</strain>
    </source>
</reference>
<feature type="transmembrane region" description="Helical" evidence="1">
    <location>
        <begin position="20"/>
        <end position="42"/>
    </location>
</feature>